<dbReference type="RefSeq" id="WP_355667890.1">
    <property type="nucleotide sequence ID" value="NZ_JBEXRX010000178.1"/>
</dbReference>
<reference evidence="1 2" key="1">
    <citation type="submission" date="2024-06" db="EMBL/GenBank/DDBJ databases">
        <title>The Natural Products Discovery Center: Release of the First 8490 Sequenced Strains for Exploring Actinobacteria Biosynthetic Diversity.</title>
        <authorList>
            <person name="Kalkreuter E."/>
            <person name="Kautsar S.A."/>
            <person name="Yang D."/>
            <person name="Bader C.D."/>
            <person name="Teijaro C.N."/>
            <person name="Fluegel L."/>
            <person name="Davis C.M."/>
            <person name="Simpson J.R."/>
            <person name="Lauterbach L."/>
            <person name="Steele A.D."/>
            <person name="Gui C."/>
            <person name="Meng S."/>
            <person name="Li G."/>
            <person name="Viehrig K."/>
            <person name="Ye F."/>
            <person name="Su P."/>
            <person name="Kiefer A.F."/>
            <person name="Nichols A."/>
            <person name="Cepeda A.J."/>
            <person name="Yan W."/>
            <person name="Fan B."/>
            <person name="Jiang Y."/>
            <person name="Adhikari A."/>
            <person name="Zheng C.-J."/>
            <person name="Schuster L."/>
            <person name="Cowan T.M."/>
            <person name="Smanski M.J."/>
            <person name="Chevrette M.G."/>
            <person name="De Carvalho L.P.S."/>
            <person name="Shen B."/>
        </authorList>
    </citation>
    <scope>NUCLEOTIDE SEQUENCE [LARGE SCALE GENOMIC DNA]</scope>
    <source>
        <strain evidence="1 2">NPDC006286</strain>
    </source>
</reference>
<gene>
    <name evidence="1" type="ORF">ABZ071_31755</name>
</gene>
<proteinExistence type="predicted"/>
<dbReference type="EMBL" id="JBEXRX010000178">
    <property type="protein sequence ID" value="MEU0156377.1"/>
    <property type="molecule type" value="Genomic_DNA"/>
</dbReference>
<evidence type="ECO:0000313" key="2">
    <source>
        <dbReference type="Proteomes" id="UP001550348"/>
    </source>
</evidence>
<comment type="caution">
    <text evidence="1">The sequence shown here is derived from an EMBL/GenBank/DDBJ whole genome shotgun (WGS) entry which is preliminary data.</text>
</comment>
<dbReference type="Proteomes" id="UP001550348">
    <property type="component" value="Unassembled WGS sequence"/>
</dbReference>
<sequence length="42" mass="4902">MRRSNSSWCSFSGSHFCTLSTFDGYDSMRKERHPAVEWTQAD</sequence>
<keyword evidence="2" id="KW-1185">Reference proteome</keyword>
<name>A0ABV2VVG8_9ACTN</name>
<protein>
    <submittedName>
        <fullName evidence="1">Uncharacterized protein</fullName>
    </submittedName>
</protein>
<organism evidence="1 2">
    <name type="scientific">Micromonospora fulviviridis</name>
    <dbReference type="NCBI Taxonomy" id="47860"/>
    <lineage>
        <taxon>Bacteria</taxon>
        <taxon>Bacillati</taxon>
        <taxon>Actinomycetota</taxon>
        <taxon>Actinomycetes</taxon>
        <taxon>Micromonosporales</taxon>
        <taxon>Micromonosporaceae</taxon>
        <taxon>Micromonospora</taxon>
    </lineage>
</organism>
<evidence type="ECO:0000313" key="1">
    <source>
        <dbReference type="EMBL" id="MEU0156377.1"/>
    </source>
</evidence>
<accession>A0ABV2VVG8</accession>